<dbReference type="Pfam" id="PF16878">
    <property type="entry name" value="SIX1_SD"/>
    <property type="match status" value="1"/>
</dbReference>
<dbReference type="Pfam" id="PF00046">
    <property type="entry name" value="Homeodomain"/>
    <property type="match status" value="1"/>
</dbReference>
<dbReference type="Gene3D" id="1.10.10.60">
    <property type="entry name" value="Homeodomain-like"/>
    <property type="match status" value="1"/>
</dbReference>
<dbReference type="InterPro" id="IPR031701">
    <property type="entry name" value="SIX1_SD"/>
</dbReference>
<evidence type="ECO:0000256" key="7">
    <source>
        <dbReference type="PROSITE-ProRule" id="PRU00108"/>
    </source>
</evidence>
<dbReference type="GO" id="GO:0000978">
    <property type="term" value="F:RNA polymerase II cis-regulatory region sequence-specific DNA binding"/>
    <property type="evidence" value="ECO:0007669"/>
    <property type="project" value="TreeGrafter"/>
</dbReference>
<feature type="compositionally biased region" description="Basic and acidic residues" evidence="9">
    <location>
        <begin position="576"/>
        <end position="589"/>
    </location>
</feature>
<evidence type="ECO:0000256" key="4">
    <source>
        <dbReference type="ARBA" id="ARBA00023125"/>
    </source>
</evidence>
<dbReference type="PROSITE" id="PS00027">
    <property type="entry name" value="HOMEOBOX_1"/>
    <property type="match status" value="1"/>
</dbReference>
<dbReference type="InterPro" id="IPR001356">
    <property type="entry name" value="HD"/>
</dbReference>
<proteinExistence type="evidence at transcript level"/>
<dbReference type="InterPro" id="IPR009057">
    <property type="entry name" value="Homeodomain-like_sf"/>
</dbReference>
<name>E3UJX1_MNELE</name>
<evidence type="ECO:0000256" key="9">
    <source>
        <dbReference type="SAM" id="MobiDB-lite"/>
    </source>
</evidence>
<feature type="region of interest" description="Disordered" evidence="9">
    <location>
        <begin position="447"/>
        <end position="467"/>
    </location>
</feature>
<dbReference type="SUPFAM" id="SSF46689">
    <property type="entry name" value="Homeodomain-like"/>
    <property type="match status" value="1"/>
</dbReference>
<feature type="region of interest" description="Disordered" evidence="9">
    <location>
        <begin position="44"/>
        <end position="94"/>
    </location>
</feature>
<dbReference type="SMART" id="SM00389">
    <property type="entry name" value="HOX"/>
    <property type="match status" value="1"/>
</dbReference>
<keyword evidence="4 7" id="KW-0238">DNA-binding</keyword>
<dbReference type="InterPro" id="IPR017970">
    <property type="entry name" value="Homeobox_CS"/>
</dbReference>
<comment type="subcellular location">
    <subcellularLocation>
        <location evidence="1 7 8">Nucleus</location>
    </subcellularLocation>
</comment>
<dbReference type="GO" id="GO:0005634">
    <property type="term" value="C:nucleus"/>
    <property type="evidence" value="ECO:0007669"/>
    <property type="project" value="UniProtKB-SubCell"/>
</dbReference>
<organism evidence="11">
    <name type="scientific">Mnemiopsis leidyi</name>
    <name type="common">Sea walnut</name>
    <name type="synonym">Warty comb jellyfish</name>
    <dbReference type="NCBI Taxonomy" id="27923"/>
    <lineage>
        <taxon>Eukaryota</taxon>
        <taxon>Metazoa</taxon>
        <taxon>Ctenophora</taxon>
        <taxon>Tentaculata</taxon>
        <taxon>Lobata</taxon>
        <taxon>Bolinopsidae</taxon>
        <taxon>Mnemiopsis</taxon>
    </lineage>
</organism>
<dbReference type="GO" id="GO:0000981">
    <property type="term" value="F:DNA-binding transcription factor activity, RNA polymerase II-specific"/>
    <property type="evidence" value="ECO:0007669"/>
    <property type="project" value="InterPro"/>
</dbReference>
<evidence type="ECO:0000256" key="5">
    <source>
        <dbReference type="ARBA" id="ARBA00023155"/>
    </source>
</evidence>
<evidence type="ECO:0000256" key="2">
    <source>
        <dbReference type="ARBA" id="ARBA00008161"/>
    </source>
</evidence>
<evidence type="ECO:0000256" key="3">
    <source>
        <dbReference type="ARBA" id="ARBA00022473"/>
    </source>
</evidence>
<feature type="domain" description="Homeobox" evidence="10">
    <location>
        <begin position="241"/>
        <end position="301"/>
    </location>
</feature>
<evidence type="ECO:0000256" key="6">
    <source>
        <dbReference type="ARBA" id="ARBA00023242"/>
    </source>
</evidence>
<dbReference type="PANTHER" id="PTHR10390">
    <property type="entry name" value="HOMEOBOX PROTEIN SIX"/>
    <property type="match status" value="1"/>
</dbReference>
<dbReference type="PANTHER" id="PTHR10390:SF61">
    <property type="entry name" value="HOMEOBOX PROTEIN SIX2"/>
    <property type="match status" value="1"/>
</dbReference>
<feature type="compositionally biased region" description="Polar residues" evidence="9">
    <location>
        <begin position="44"/>
        <end position="71"/>
    </location>
</feature>
<feature type="DNA-binding region" description="Homeobox" evidence="7">
    <location>
        <begin position="243"/>
        <end position="302"/>
    </location>
</feature>
<gene>
    <name evidence="11" type="primary">SIX27</name>
</gene>
<dbReference type="EMBL" id="HM444128">
    <property type="protein sequence ID" value="ADO22649.1"/>
    <property type="molecule type" value="mRNA"/>
</dbReference>
<evidence type="ECO:0000259" key="10">
    <source>
        <dbReference type="PROSITE" id="PS50071"/>
    </source>
</evidence>
<evidence type="ECO:0000256" key="8">
    <source>
        <dbReference type="RuleBase" id="RU000682"/>
    </source>
</evidence>
<keyword evidence="5 7" id="KW-0371">Homeobox</keyword>
<reference evidence="11" key="1">
    <citation type="journal article" date="2010" name="Evodevo">
        <title>The homeodomain complement of the ctenophore Mnemiopsis leidyi suggests that Ctenophora and Porifera diverged prior to the ParaHoxozoa.</title>
        <authorList>
            <person name="Ryan J.F."/>
            <person name="Pang K."/>
            <person name="NISC Comparative Sequencing Program"/>
            <person name="Mullikin J.C."/>
            <person name="Martindale M.Q."/>
            <person name="Baxevanis A.D."/>
        </authorList>
    </citation>
    <scope>NUCLEOTIDE SEQUENCE</scope>
</reference>
<dbReference type="GO" id="GO:0005667">
    <property type="term" value="C:transcription regulator complex"/>
    <property type="evidence" value="ECO:0007669"/>
    <property type="project" value="TreeGrafter"/>
</dbReference>
<comment type="similarity">
    <text evidence="2">Belongs to the SIX/Sine oculis homeobox family.</text>
</comment>
<dbReference type="AlphaFoldDB" id="E3UJX1"/>
<feature type="region of interest" description="Disordered" evidence="9">
    <location>
        <begin position="504"/>
        <end position="589"/>
    </location>
</feature>
<keyword evidence="3" id="KW-0217">Developmental protein</keyword>
<dbReference type="CDD" id="cd00086">
    <property type="entry name" value="homeodomain"/>
    <property type="match status" value="1"/>
</dbReference>
<dbReference type="HOGENOM" id="CLU_440967_0_0_1"/>
<evidence type="ECO:0000313" key="11">
    <source>
        <dbReference type="EMBL" id="ADO22649.1"/>
    </source>
</evidence>
<feature type="region of interest" description="Disordered" evidence="9">
    <location>
        <begin position="288"/>
        <end position="333"/>
    </location>
</feature>
<dbReference type="FunFam" id="1.10.10.60:FF:000046">
    <property type="entry name" value="SIX homeobox 3"/>
    <property type="match status" value="1"/>
</dbReference>
<dbReference type="PROSITE" id="PS50071">
    <property type="entry name" value="HOMEOBOX_2"/>
    <property type="match status" value="1"/>
</dbReference>
<accession>E3UJX1</accession>
<keyword evidence="6 7" id="KW-0539">Nucleus</keyword>
<protein>
    <submittedName>
        <fullName evidence="11">SIX class homeobox transcription factor SIX27</fullName>
    </submittedName>
</protein>
<sequence length="621" mass="69882">MSCNVVIKQEEVDVDILDSVNITTNSSYGQEFEAVINASTDTLKQGTDSISSNRQTSRSASESGATATPDEQSVHGASLPDKDSESDPPPDVNNIFSTEKLLEKLGVGGLDNIAKTEEEKKVLIDKLIEIQVACVCEALQQSGNIKRLAAFLWTLPCHDSSLMNNESVLKARAEVCFNEGNYAEVYRILSSRNYSPNSHAKLQQIWLKSHYIEAEKARGRPLGAVDKYRIRRKYPLPATIWDGEETSYCFKEKSRNRLRDWYAQNKYPSPHDKRQLAETTGLTLTQVSNWFKNRRQRDRAAETKSKRGGGGGEKDTENEGSSCGSGDEEDGKDVAMKTEPDQYIMQQSQQHPPENRHQINLVQPHLLMTHPPYLGMNLLNQLQPPFLPDSRSSTMRHTYNTQPSYRKMMFETPGDMQRPDLYFQNLDLTRGMDDLAELAARDVPMATSRDIHMTSRDMPMSSSRDTSMTALEVQDIESTNHIDSPQNVLDLDRIQQQHQTELSELLLDPPTQNHARSDQHKSSEQMQDESEEERSRDDKSPRDDVTMTTLRHDRSPEASPGPEPSDGVGTEGGEDGSLRLEESKDLESDTLQEAKRLKLDSVIACSESQQVHSLQQSIEGH</sequence>
<evidence type="ECO:0000256" key="1">
    <source>
        <dbReference type="ARBA" id="ARBA00004123"/>
    </source>
</evidence>
<feature type="compositionally biased region" description="Basic and acidic residues" evidence="9">
    <location>
        <begin position="533"/>
        <end position="556"/>
    </location>
</feature>